<sequence>MAKLLQIDFSFPGPFGAEMTQALSGLAHSITKEPGFIWKIWTEDARTQQAGGIYLFEDEATAKAYLQMHTERLKGFGIAQVNAKVFDVNEPLSAITRGPLQ</sequence>
<organism evidence="1 2">
    <name type="scientific">Candidatus Competibacter denitrificans Run_A_D11</name>
    <dbReference type="NCBI Taxonomy" id="1400863"/>
    <lineage>
        <taxon>Bacteria</taxon>
        <taxon>Pseudomonadati</taxon>
        <taxon>Pseudomonadota</taxon>
        <taxon>Gammaproteobacteria</taxon>
        <taxon>Candidatus Competibacteraceae</taxon>
        <taxon>Candidatus Competibacter</taxon>
    </lineage>
</organism>
<gene>
    <name evidence="1" type="primary">ydhR</name>
    <name evidence="1" type="ORF">BN873_160019</name>
</gene>
<reference evidence="1" key="2">
    <citation type="submission" date="2014-03" db="EMBL/GenBank/DDBJ databases">
        <title>Candidatus Competibacter-lineage genomes retrieved from metagenomes reveal functional metabolic diversity.</title>
        <authorList>
            <person name="McIlroy S.J."/>
            <person name="Albertsen M."/>
            <person name="Andresen E.K."/>
            <person name="Saunders A.M."/>
            <person name="Kristiansen R."/>
            <person name="Stokholm-Bjerregaard M."/>
            <person name="Nielsen K.L."/>
            <person name="Nielsen P.H."/>
        </authorList>
    </citation>
    <scope>NUCLEOTIDE SEQUENCE</scope>
    <source>
        <strain evidence="1">Run_A_D11</strain>
    </source>
</reference>
<keyword evidence="1" id="KW-0503">Monooxygenase</keyword>
<reference evidence="1" key="1">
    <citation type="submission" date="2013-07" db="EMBL/GenBank/DDBJ databases">
        <authorList>
            <person name="McIlroy S."/>
        </authorList>
    </citation>
    <scope>NUCLEOTIDE SEQUENCE [LARGE SCALE GENOMIC DNA]</scope>
    <source>
        <strain evidence="1">Run_A_D11</strain>
    </source>
</reference>
<dbReference type="InterPro" id="IPR014910">
    <property type="entry name" value="YdhR"/>
</dbReference>
<keyword evidence="1" id="KW-0560">Oxidoreductase</keyword>
<evidence type="ECO:0000313" key="1">
    <source>
        <dbReference type="EMBL" id="CDI01556.1"/>
    </source>
</evidence>
<dbReference type="SUPFAM" id="SSF54909">
    <property type="entry name" value="Dimeric alpha+beta barrel"/>
    <property type="match status" value="1"/>
</dbReference>
<name>W6M271_9GAMM</name>
<dbReference type="EC" id="1.-.-.-" evidence="1"/>
<protein>
    <submittedName>
        <fullName evidence="1">Monooxygenase ydhR</fullName>
        <ecNumber evidence="1">1.-.-.-</ecNumber>
    </submittedName>
</protein>
<proteinExistence type="predicted"/>
<comment type="caution">
    <text evidence="1">The sequence shown here is derived from an EMBL/GenBank/DDBJ whole genome shotgun (WGS) entry which is preliminary data.</text>
</comment>
<keyword evidence="2" id="KW-1185">Reference proteome</keyword>
<dbReference type="OrthoDB" id="1440627at2"/>
<dbReference type="RefSeq" id="WP_048670799.1">
    <property type="nucleotide sequence ID" value="NZ_CBTJ020000021.1"/>
</dbReference>
<dbReference type="Gene3D" id="3.30.70.100">
    <property type="match status" value="1"/>
</dbReference>
<dbReference type="EMBL" id="CBTJ020000021">
    <property type="protein sequence ID" value="CDI01556.1"/>
    <property type="molecule type" value="Genomic_DNA"/>
</dbReference>
<dbReference type="Pfam" id="PF08803">
    <property type="entry name" value="ydhR"/>
    <property type="match status" value="1"/>
</dbReference>
<dbReference type="NCBIfam" id="NF008333">
    <property type="entry name" value="PRK11118.1"/>
    <property type="match status" value="1"/>
</dbReference>
<accession>W6M271</accession>
<dbReference type="GO" id="GO:0004497">
    <property type="term" value="F:monooxygenase activity"/>
    <property type="evidence" value="ECO:0007669"/>
    <property type="project" value="UniProtKB-KW"/>
</dbReference>
<dbReference type="PANTHER" id="PTHR39169">
    <property type="match status" value="1"/>
</dbReference>
<dbReference type="PANTHER" id="PTHR39169:SF1">
    <property type="entry name" value="MONOOXYGENASE YDHR-RELATED"/>
    <property type="match status" value="1"/>
</dbReference>
<dbReference type="AlphaFoldDB" id="W6M271"/>
<dbReference type="InterPro" id="IPR011008">
    <property type="entry name" value="Dimeric_a/b-barrel"/>
</dbReference>
<dbReference type="Proteomes" id="UP000035760">
    <property type="component" value="Unassembled WGS sequence"/>
</dbReference>
<evidence type="ECO:0000313" key="2">
    <source>
        <dbReference type="Proteomes" id="UP000035760"/>
    </source>
</evidence>
<dbReference type="STRING" id="1400863.BN873_160019"/>